<accession>A0ABP2LRM3</accession>
<protein>
    <submittedName>
        <fullName evidence="1">Uncharacterized protein</fullName>
    </submittedName>
</protein>
<gene>
    <name evidence="1" type="ORF">VITU9109_18645</name>
</gene>
<proteinExistence type="predicted"/>
<sequence>MIIFKNHIKNIDKEILIGKMKRLAYWEVQFARDQSVTENNSIKDTRIGALCDIH</sequence>
<dbReference type="EMBL" id="AFWI01000002">
    <property type="protein sequence ID" value="EGU59001.1"/>
    <property type="molecule type" value="Genomic_DNA"/>
</dbReference>
<organism evidence="1 2">
    <name type="scientific">Vibrio tubiashii ATCC 19109</name>
    <dbReference type="NCBI Taxonomy" id="1051646"/>
    <lineage>
        <taxon>Bacteria</taxon>
        <taxon>Pseudomonadati</taxon>
        <taxon>Pseudomonadota</taxon>
        <taxon>Gammaproteobacteria</taxon>
        <taxon>Vibrionales</taxon>
        <taxon>Vibrionaceae</taxon>
        <taxon>Vibrio</taxon>
        <taxon>Vibrio oreintalis group</taxon>
    </lineage>
</organism>
<comment type="caution">
    <text evidence="1">The sequence shown here is derived from an EMBL/GenBank/DDBJ whole genome shotgun (WGS) entry which is preliminary data.</text>
</comment>
<keyword evidence="2" id="KW-1185">Reference proteome</keyword>
<evidence type="ECO:0000313" key="1">
    <source>
        <dbReference type="EMBL" id="EGU59001.1"/>
    </source>
</evidence>
<name>A0ABP2LRM3_9VIBR</name>
<evidence type="ECO:0000313" key="2">
    <source>
        <dbReference type="Proteomes" id="UP000003836"/>
    </source>
</evidence>
<reference evidence="1 2" key="1">
    <citation type="journal article" date="2012" name="Int. J. Syst. Evol. Microbiol.">
        <title>Vibrio caribbeanicus sp. nov., isolated from the marine sponge Scleritoderma cyanea.</title>
        <authorList>
            <person name="Hoffmann M."/>
            <person name="Monday S.R."/>
            <person name="Allard M.W."/>
            <person name="Strain E.A."/>
            <person name="Whittaker P."/>
            <person name="Naum M."/>
            <person name="McCarthy P.J."/>
            <person name="Lopez J.V."/>
            <person name="Fischer M."/>
            <person name="Brown E.W."/>
        </authorList>
    </citation>
    <scope>NUCLEOTIDE SEQUENCE [LARGE SCALE GENOMIC DNA]</scope>
    <source>
        <strain evidence="1 2">ATCC 19109</strain>
    </source>
</reference>
<dbReference type="Proteomes" id="UP000003836">
    <property type="component" value="Unassembled WGS sequence"/>
</dbReference>